<evidence type="ECO:0000256" key="17">
    <source>
        <dbReference type="ARBA" id="ARBA00049902"/>
    </source>
</evidence>
<evidence type="ECO:0000256" key="18">
    <source>
        <dbReference type="SAM" id="Phobius"/>
    </source>
</evidence>
<keyword evidence="5" id="KW-1003">Cell membrane</keyword>
<protein>
    <submittedName>
        <fullName evidence="21">Penicillin-binding protein 1A</fullName>
    </submittedName>
</protein>
<keyword evidence="10" id="KW-0378">Hydrolase</keyword>
<dbReference type="Gene3D" id="3.40.710.10">
    <property type="entry name" value="DD-peptidase/beta-lactamase superfamily"/>
    <property type="match status" value="2"/>
</dbReference>
<evidence type="ECO:0000256" key="9">
    <source>
        <dbReference type="ARBA" id="ARBA00022679"/>
    </source>
</evidence>
<dbReference type="InterPro" id="IPR012338">
    <property type="entry name" value="Beta-lactam/transpept-like"/>
</dbReference>
<dbReference type="Pfam" id="PF00912">
    <property type="entry name" value="Transgly"/>
    <property type="match status" value="1"/>
</dbReference>
<dbReference type="RefSeq" id="WP_114758663.1">
    <property type="nucleotide sequence ID" value="NZ_JBHUMD010000024.1"/>
</dbReference>
<keyword evidence="12" id="KW-0573">Peptidoglycan synthesis</keyword>
<dbReference type="InterPro" id="IPR001460">
    <property type="entry name" value="PCN-bd_Tpept"/>
</dbReference>
<keyword evidence="18" id="KW-0812">Transmembrane</keyword>
<evidence type="ECO:0000259" key="19">
    <source>
        <dbReference type="Pfam" id="PF00905"/>
    </source>
</evidence>
<comment type="catalytic activity">
    <reaction evidence="17">
        <text>[GlcNAc-(1-&gt;4)-Mur2Ac(oyl-L-Ala-gamma-D-Glu-L-Lys-D-Ala-D-Ala)](n)-di-trans,octa-cis-undecaprenyl diphosphate + beta-D-GlcNAc-(1-&gt;4)-Mur2Ac(oyl-L-Ala-gamma-D-Glu-L-Lys-D-Ala-D-Ala)-di-trans,octa-cis-undecaprenyl diphosphate = [GlcNAc-(1-&gt;4)-Mur2Ac(oyl-L-Ala-gamma-D-Glu-L-Lys-D-Ala-D-Ala)](n+1)-di-trans,octa-cis-undecaprenyl diphosphate + di-trans,octa-cis-undecaprenyl diphosphate + H(+)</text>
        <dbReference type="Rhea" id="RHEA:23708"/>
        <dbReference type="Rhea" id="RHEA-COMP:9602"/>
        <dbReference type="Rhea" id="RHEA-COMP:9603"/>
        <dbReference type="ChEBI" id="CHEBI:15378"/>
        <dbReference type="ChEBI" id="CHEBI:58405"/>
        <dbReference type="ChEBI" id="CHEBI:60033"/>
        <dbReference type="ChEBI" id="CHEBI:78435"/>
        <dbReference type="EC" id="2.4.99.28"/>
    </reaction>
</comment>
<keyword evidence="11" id="KW-0133">Cell shape</keyword>
<keyword evidence="9" id="KW-0808">Transferase</keyword>
<evidence type="ECO:0000313" key="21">
    <source>
        <dbReference type="EMBL" id="MFD2602409.1"/>
    </source>
</evidence>
<evidence type="ECO:0000256" key="13">
    <source>
        <dbReference type="ARBA" id="ARBA00023136"/>
    </source>
</evidence>
<comment type="caution">
    <text evidence="21">The sequence shown here is derived from an EMBL/GenBank/DDBJ whole genome shotgun (WGS) entry which is preliminary data.</text>
</comment>
<keyword evidence="13 18" id="KW-0472">Membrane</keyword>
<evidence type="ECO:0000256" key="16">
    <source>
        <dbReference type="ARBA" id="ARBA00034000"/>
    </source>
</evidence>
<dbReference type="PANTHER" id="PTHR32282">
    <property type="entry name" value="BINDING PROTEIN TRANSPEPTIDASE, PUTATIVE-RELATED"/>
    <property type="match status" value="1"/>
</dbReference>
<keyword evidence="18" id="KW-1133">Transmembrane helix</keyword>
<evidence type="ECO:0000256" key="12">
    <source>
        <dbReference type="ARBA" id="ARBA00022984"/>
    </source>
</evidence>
<proteinExistence type="inferred from homology"/>
<evidence type="ECO:0000256" key="8">
    <source>
        <dbReference type="ARBA" id="ARBA00022676"/>
    </source>
</evidence>
<keyword evidence="6" id="KW-0121">Carboxypeptidase</keyword>
<keyword evidence="7" id="KW-0645">Protease</keyword>
<evidence type="ECO:0000256" key="10">
    <source>
        <dbReference type="ARBA" id="ARBA00022801"/>
    </source>
</evidence>
<organism evidence="21 22">
    <name type="scientific">Flavobacterium suzhouense</name>
    <dbReference type="NCBI Taxonomy" id="1529638"/>
    <lineage>
        <taxon>Bacteria</taxon>
        <taxon>Pseudomonadati</taxon>
        <taxon>Bacteroidota</taxon>
        <taxon>Flavobacteriia</taxon>
        <taxon>Flavobacteriales</taxon>
        <taxon>Flavobacteriaceae</taxon>
        <taxon>Flavobacterium</taxon>
    </lineage>
</organism>
<dbReference type="PANTHER" id="PTHR32282:SF11">
    <property type="entry name" value="PENICILLIN-BINDING PROTEIN 1B"/>
    <property type="match status" value="1"/>
</dbReference>
<feature type="domain" description="Penicillin-binding protein transpeptidase" evidence="19">
    <location>
        <begin position="433"/>
        <end position="689"/>
    </location>
</feature>
<evidence type="ECO:0000313" key="22">
    <source>
        <dbReference type="Proteomes" id="UP001597480"/>
    </source>
</evidence>
<evidence type="ECO:0000256" key="5">
    <source>
        <dbReference type="ARBA" id="ARBA00022475"/>
    </source>
</evidence>
<evidence type="ECO:0000259" key="20">
    <source>
        <dbReference type="Pfam" id="PF00912"/>
    </source>
</evidence>
<comment type="similarity">
    <text evidence="4">In the N-terminal section; belongs to the glycosyltransferase 51 family.</text>
</comment>
<dbReference type="InterPro" id="IPR001264">
    <property type="entry name" value="Glyco_trans_51"/>
</dbReference>
<dbReference type="Proteomes" id="UP001597480">
    <property type="component" value="Unassembled WGS sequence"/>
</dbReference>
<comment type="catalytic activity">
    <reaction evidence="16">
        <text>Preferential cleavage: (Ac)2-L-Lys-D-Ala-|-D-Ala. Also transpeptidation of peptidyl-alanyl moieties that are N-acyl substituents of D-alanine.</text>
        <dbReference type="EC" id="3.4.16.4"/>
    </reaction>
</comment>
<evidence type="ECO:0000256" key="1">
    <source>
        <dbReference type="ARBA" id="ARBA00004236"/>
    </source>
</evidence>
<keyword evidence="14" id="KW-0511">Multifunctional enzyme</keyword>
<dbReference type="InterPro" id="IPR023346">
    <property type="entry name" value="Lysozyme-like_dom_sf"/>
</dbReference>
<feature type="transmembrane region" description="Helical" evidence="18">
    <location>
        <begin position="29"/>
        <end position="49"/>
    </location>
</feature>
<dbReference type="Pfam" id="PF00905">
    <property type="entry name" value="Transpeptidase"/>
    <property type="match status" value="1"/>
</dbReference>
<sequence>MAIKKTTKKSNTNSGDHPAEYFVKKFWKIFGIGFASIFLFFLLASWGVFGRMPDFEQLENPDSNVATEIISEDGQTIGKFYLENRTPVKYADLPKSLVDALIATEDERFFEHSGIDTRGTLRAMVTLGGSGGASTITQQLAKNLFHGEGSRFFLFRIVQKAKEWIIATKLERQYTKEEIIAMYFNTVDFVNNAVGIRSASKIYFGKEPKNLKVEEAAVLVGMLKNPSLYNPMKEKRKEKVLARRNTVLSQMVKYGKLDESTKEKLAAQPIVTDYNPESHNEGVATYFREYLRDYMKKWVKDNPKDDGSEYDIYRDGLKIYTTIDSKMQQYAEEAVQEHLANLQEEFFIQQKKNTNAPFVNISKAETDKILDRAMRNSERWRIMTDEGKDEDEIIASFKVKTDMRVFTWKGERDTVMTPIDSIRYYKHFLQTGVMSMNPIDGHVKAWVGGINYKHFQYDHVQQGARQVGSTFKPFVYAAAIEQLHLSPCDTVVDAPFSMPKGKYGIDADWNPQNSNGQFMGPITLKKALANSVNTISAKLIDRVGPKAVVDLTHKLGVESKIPEQPSIALGAVDITVSDMVAAYSTFANQGVYVKPIVISKIEDKNGVLLFQSKMETKDVMSKDIAYAIIKLLEGVTESGSGARLKWGGAGGSGYNRMTGYPYKIVNPVAGKTGTTQNQSDGWFIGMVPNLATGVWVGNEDRSAHFKGLIYGQGATMALPIFGLFMKKCYADDTIEYKISERPFERPANLSIKVDCAKPVVKDTTASDTLNVDMTGFDF</sequence>
<dbReference type="Gene3D" id="1.10.3810.10">
    <property type="entry name" value="Biosynthetic peptidoglycan transglycosylase-like"/>
    <property type="match status" value="1"/>
</dbReference>
<evidence type="ECO:0000256" key="14">
    <source>
        <dbReference type="ARBA" id="ARBA00023268"/>
    </source>
</evidence>
<dbReference type="SUPFAM" id="SSF56601">
    <property type="entry name" value="beta-lactamase/transpeptidase-like"/>
    <property type="match status" value="1"/>
</dbReference>
<keyword evidence="8" id="KW-0328">Glycosyltransferase</keyword>
<dbReference type="SUPFAM" id="SSF53955">
    <property type="entry name" value="Lysozyme-like"/>
    <property type="match status" value="1"/>
</dbReference>
<evidence type="ECO:0000256" key="2">
    <source>
        <dbReference type="ARBA" id="ARBA00004752"/>
    </source>
</evidence>
<name>A0ABW5NTQ1_9FLAO</name>
<evidence type="ECO:0000256" key="15">
    <source>
        <dbReference type="ARBA" id="ARBA00023316"/>
    </source>
</evidence>
<comment type="pathway">
    <text evidence="2">Cell wall biogenesis; peptidoglycan biosynthesis.</text>
</comment>
<evidence type="ECO:0000256" key="6">
    <source>
        <dbReference type="ARBA" id="ARBA00022645"/>
    </source>
</evidence>
<dbReference type="InterPro" id="IPR036950">
    <property type="entry name" value="PBP_transglycosylase"/>
</dbReference>
<evidence type="ECO:0000256" key="11">
    <source>
        <dbReference type="ARBA" id="ARBA00022960"/>
    </source>
</evidence>
<evidence type="ECO:0000256" key="7">
    <source>
        <dbReference type="ARBA" id="ARBA00022670"/>
    </source>
</evidence>
<reference evidence="22" key="1">
    <citation type="journal article" date="2019" name="Int. J. Syst. Evol. Microbiol.">
        <title>The Global Catalogue of Microorganisms (GCM) 10K type strain sequencing project: providing services to taxonomists for standard genome sequencing and annotation.</title>
        <authorList>
            <consortium name="The Broad Institute Genomics Platform"/>
            <consortium name="The Broad Institute Genome Sequencing Center for Infectious Disease"/>
            <person name="Wu L."/>
            <person name="Ma J."/>
        </authorList>
    </citation>
    <scope>NUCLEOTIDE SEQUENCE [LARGE SCALE GENOMIC DNA]</scope>
    <source>
        <strain evidence="22">KCTC 42107</strain>
    </source>
</reference>
<keyword evidence="15" id="KW-0961">Cell wall biogenesis/degradation</keyword>
<keyword evidence="22" id="KW-1185">Reference proteome</keyword>
<gene>
    <name evidence="21" type="ORF">ACFSR3_10115</name>
</gene>
<dbReference type="EMBL" id="JBHUMD010000024">
    <property type="protein sequence ID" value="MFD2602409.1"/>
    <property type="molecule type" value="Genomic_DNA"/>
</dbReference>
<accession>A0ABW5NTQ1</accession>
<evidence type="ECO:0000256" key="4">
    <source>
        <dbReference type="ARBA" id="ARBA00007739"/>
    </source>
</evidence>
<dbReference type="InterPro" id="IPR050396">
    <property type="entry name" value="Glycosyltr_51/Transpeptidase"/>
</dbReference>
<evidence type="ECO:0000256" key="3">
    <source>
        <dbReference type="ARBA" id="ARBA00007090"/>
    </source>
</evidence>
<feature type="domain" description="Glycosyl transferase family 51" evidence="20">
    <location>
        <begin position="74"/>
        <end position="251"/>
    </location>
</feature>
<comment type="subcellular location">
    <subcellularLocation>
        <location evidence="1">Cell membrane</location>
    </subcellularLocation>
</comment>
<comment type="similarity">
    <text evidence="3">In the C-terminal section; belongs to the transpeptidase family.</text>
</comment>